<keyword evidence="5" id="KW-0106">Calcium</keyword>
<evidence type="ECO:0000256" key="5">
    <source>
        <dbReference type="ARBA" id="ARBA00022837"/>
    </source>
</evidence>
<dbReference type="Proteomes" id="UP000663856">
    <property type="component" value="Unassembled WGS sequence"/>
</dbReference>
<dbReference type="InterPro" id="IPR011992">
    <property type="entry name" value="EF-hand-dom_pair"/>
</dbReference>
<dbReference type="AlphaFoldDB" id="A0A816TWG7"/>
<evidence type="ECO:0000256" key="1">
    <source>
        <dbReference type="ARBA" id="ARBA00006049"/>
    </source>
</evidence>
<comment type="similarity">
    <text evidence="1">Belongs to the recoverin family.</text>
</comment>
<dbReference type="Gene3D" id="1.10.238.10">
    <property type="entry name" value="EF-hand"/>
    <property type="match status" value="1"/>
</dbReference>
<dbReference type="Pfam" id="PF13499">
    <property type="entry name" value="EF-hand_7"/>
    <property type="match status" value="1"/>
</dbReference>
<evidence type="ECO:0000313" key="8">
    <source>
        <dbReference type="EMBL" id="CAF2101764.1"/>
    </source>
</evidence>
<dbReference type="PROSITE" id="PS50222">
    <property type="entry name" value="EF_HAND_2"/>
    <property type="match status" value="2"/>
</dbReference>
<dbReference type="InterPro" id="IPR028846">
    <property type="entry name" value="Recoverin"/>
</dbReference>
<evidence type="ECO:0000313" key="9">
    <source>
        <dbReference type="Proteomes" id="UP000663856"/>
    </source>
</evidence>
<dbReference type="PANTHER" id="PTHR23055:SF178">
    <property type="entry name" value="NEUROCALCIN HOMOLOG"/>
    <property type="match status" value="1"/>
</dbReference>
<keyword evidence="4" id="KW-0677">Repeat</keyword>
<evidence type="ECO:0000259" key="7">
    <source>
        <dbReference type="PROSITE" id="PS50222"/>
    </source>
</evidence>
<dbReference type="PRINTS" id="PR00450">
    <property type="entry name" value="RECOVERIN"/>
</dbReference>
<dbReference type="CDD" id="cd00051">
    <property type="entry name" value="EFh"/>
    <property type="match status" value="1"/>
</dbReference>
<dbReference type="InterPro" id="IPR002048">
    <property type="entry name" value="EF_hand_dom"/>
</dbReference>
<organism evidence="8 9">
    <name type="scientific">Rotaria magnacalcarata</name>
    <dbReference type="NCBI Taxonomy" id="392030"/>
    <lineage>
        <taxon>Eukaryota</taxon>
        <taxon>Metazoa</taxon>
        <taxon>Spiralia</taxon>
        <taxon>Gnathifera</taxon>
        <taxon>Rotifera</taxon>
        <taxon>Eurotatoria</taxon>
        <taxon>Bdelloidea</taxon>
        <taxon>Philodinida</taxon>
        <taxon>Philodinidae</taxon>
        <taxon>Rotaria</taxon>
    </lineage>
</organism>
<name>A0A816TWG7_9BILA</name>
<sequence length="423" mass="46404">MTLNDKAIEAWHKKFMKAHPSGELNEEDFIDEFQKLYPLFFSICVNDDSEKVSKISEDLIKFLEAVAELEGEDDAADSDAAKFVTNKIMEFWENKSDKEEITKEEITEDEFLACLKENYELCVAFLPITAKKLSDEQIGLIMGRNPGLKRKHILKWHNTFWKEHFGGELTKTKFVDDYKKLYPRGNPAPYCDYVFKSIDKDRTGTINFVEFMEAVAITQPGDPDSRLRLVFAICDKDGSGIINGDEMAKFVKVMAELNKEQVETETSSASSYAQELTTKKADGCGGNACVACGKCRDWSLDKQTNEWIRAPDATCTADIVAAAVDVAADVAARASAASGNAYMAAASARNAAICARNATYFDVAAIHTPNTFAIHANNAANYADHAANAAAAAVANYDFAVYRANSHNAAAVAAVAAAHHCTC</sequence>
<evidence type="ECO:0000256" key="2">
    <source>
        <dbReference type="ARBA" id="ARBA00022707"/>
    </source>
</evidence>
<keyword evidence="3" id="KW-0479">Metal-binding</keyword>
<dbReference type="SMART" id="SM00054">
    <property type="entry name" value="EFh"/>
    <property type="match status" value="2"/>
</dbReference>
<comment type="caution">
    <text evidence="8">The sequence shown here is derived from an EMBL/GenBank/DDBJ whole genome shotgun (WGS) entry which is preliminary data.</text>
</comment>
<accession>A0A816TWG7</accession>
<keyword evidence="6" id="KW-0449">Lipoprotein</keyword>
<feature type="domain" description="EF-hand" evidence="7">
    <location>
        <begin position="186"/>
        <end position="221"/>
    </location>
</feature>
<dbReference type="SUPFAM" id="SSF47473">
    <property type="entry name" value="EF-hand"/>
    <property type="match status" value="1"/>
</dbReference>
<reference evidence="8" key="1">
    <citation type="submission" date="2021-02" db="EMBL/GenBank/DDBJ databases">
        <authorList>
            <person name="Nowell W R."/>
        </authorList>
    </citation>
    <scope>NUCLEOTIDE SEQUENCE</scope>
</reference>
<evidence type="ECO:0000256" key="3">
    <source>
        <dbReference type="ARBA" id="ARBA00022723"/>
    </source>
</evidence>
<proteinExistence type="inferred from homology"/>
<evidence type="ECO:0000256" key="4">
    <source>
        <dbReference type="ARBA" id="ARBA00022737"/>
    </source>
</evidence>
<feature type="domain" description="EF-hand" evidence="7">
    <location>
        <begin position="222"/>
        <end position="257"/>
    </location>
</feature>
<protein>
    <recommendedName>
        <fullName evidence="7">EF-hand domain-containing protein</fullName>
    </recommendedName>
</protein>
<dbReference type="PANTHER" id="PTHR23055">
    <property type="entry name" value="CALCIUM BINDING PROTEINS"/>
    <property type="match status" value="1"/>
</dbReference>
<evidence type="ECO:0000256" key="6">
    <source>
        <dbReference type="ARBA" id="ARBA00023288"/>
    </source>
</evidence>
<gene>
    <name evidence="8" type="ORF">WKI299_LOCUS20365</name>
</gene>
<dbReference type="PROSITE" id="PS00018">
    <property type="entry name" value="EF_HAND_1"/>
    <property type="match status" value="2"/>
</dbReference>
<dbReference type="InterPro" id="IPR018247">
    <property type="entry name" value="EF_Hand_1_Ca_BS"/>
</dbReference>
<dbReference type="GO" id="GO:0005509">
    <property type="term" value="F:calcium ion binding"/>
    <property type="evidence" value="ECO:0007669"/>
    <property type="project" value="InterPro"/>
</dbReference>
<keyword evidence="2" id="KW-0519">Myristate</keyword>
<dbReference type="EMBL" id="CAJNRF010008471">
    <property type="protein sequence ID" value="CAF2101764.1"/>
    <property type="molecule type" value="Genomic_DNA"/>
</dbReference>